<dbReference type="PATRIC" id="fig|1423733.4.peg.285"/>
<name>A0A0R2B514_SECCO</name>
<evidence type="ECO:0000313" key="2">
    <source>
        <dbReference type="Proteomes" id="UP000051845"/>
    </source>
</evidence>
<accession>A0A0R2B514</accession>
<reference evidence="1 2" key="1">
    <citation type="journal article" date="2015" name="Genome Announc.">
        <title>Expanding the biotechnology potential of lactobacilli through comparative genomics of 213 strains and associated genera.</title>
        <authorList>
            <person name="Sun Z."/>
            <person name="Harris H.M."/>
            <person name="McCann A."/>
            <person name="Guo C."/>
            <person name="Argimon S."/>
            <person name="Zhang W."/>
            <person name="Yang X."/>
            <person name="Jeffery I.B."/>
            <person name="Cooney J.C."/>
            <person name="Kagawa T.F."/>
            <person name="Liu W."/>
            <person name="Song Y."/>
            <person name="Salvetti E."/>
            <person name="Wrobel A."/>
            <person name="Rasinkangas P."/>
            <person name="Parkhill J."/>
            <person name="Rea M.C."/>
            <person name="O'Sullivan O."/>
            <person name="Ritari J."/>
            <person name="Douillard F.P."/>
            <person name="Paul Ross R."/>
            <person name="Yang R."/>
            <person name="Briner A.E."/>
            <person name="Felis G.E."/>
            <person name="de Vos W.M."/>
            <person name="Barrangou R."/>
            <person name="Klaenhammer T.R."/>
            <person name="Caufield P.W."/>
            <person name="Cui Y."/>
            <person name="Zhang H."/>
            <person name="O'Toole P.W."/>
        </authorList>
    </citation>
    <scope>NUCLEOTIDE SEQUENCE [LARGE SCALE GENOMIC DNA]</scope>
    <source>
        <strain evidence="1 2">DSM 20515</strain>
    </source>
</reference>
<sequence length="54" mass="6374">MNALDQYNNNQPHTDYDNVRPIMLKDLQNISAAEREFFQAHAFGMEPKTNHFYS</sequence>
<proteinExistence type="predicted"/>
<dbReference type="RefSeq" id="WP_156405156.1">
    <property type="nucleotide sequence ID" value="NZ_AYYR01000089.1"/>
</dbReference>
<gene>
    <name evidence="1" type="ORF">FC82_GL000262</name>
</gene>
<comment type="caution">
    <text evidence="1">The sequence shown here is derived from an EMBL/GenBank/DDBJ whole genome shotgun (WGS) entry which is preliminary data.</text>
</comment>
<protein>
    <submittedName>
        <fullName evidence="1">Uncharacterized protein</fullName>
    </submittedName>
</protein>
<dbReference type="Proteomes" id="UP000051845">
    <property type="component" value="Unassembled WGS sequence"/>
</dbReference>
<evidence type="ECO:0000313" key="1">
    <source>
        <dbReference type="EMBL" id="KRM74263.1"/>
    </source>
</evidence>
<dbReference type="AlphaFoldDB" id="A0A0R2B514"/>
<organism evidence="1 2">
    <name type="scientific">Secundilactobacillus collinoides DSM 20515 = JCM 1123</name>
    <dbReference type="NCBI Taxonomy" id="1423733"/>
    <lineage>
        <taxon>Bacteria</taxon>
        <taxon>Bacillati</taxon>
        <taxon>Bacillota</taxon>
        <taxon>Bacilli</taxon>
        <taxon>Lactobacillales</taxon>
        <taxon>Lactobacillaceae</taxon>
        <taxon>Secundilactobacillus</taxon>
    </lineage>
</organism>
<dbReference type="EMBL" id="AYYR01000089">
    <property type="protein sequence ID" value="KRM74263.1"/>
    <property type="molecule type" value="Genomic_DNA"/>
</dbReference>